<dbReference type="Proteomes" id="UP000008068">
    <property type="component" value="Unassembled WGS sequence"/>
</dbReference>
<proteinExistence type="predicted"/>
<reference evidence="2" key="1">
    <citation type="submission" date="2011-07" db="EMBL/GenBank/DDBJ databases">
        <authorList>
            <consortium name="Caenorhabditis brenneri Sequencing and Analysis Consortium"/>
            <person name="Wilson R.K."/>
        </authorList>
    </citation>
    <scope>NUCLEOTIDE SEQUENCE [LARGE SCALE GENOMIC DNA]</scope>
    <source>
        <strain evidence="2">PB2801</strain>
    </source>
</reference>
<organism evidence="2">
    <name type="scientific">Caenorhabditis brenneri</name>
    <name type="common">Nematode worm</name>
    <dbReference type="NCBI Taxonomy" id="135651"/>
    <lineage>
        <taxon>Eukaryota</taxon>
        <taxon>Metazoa</taxon>
        <taxon>Ecdysozoa</taxon>
        <taxon>Nematoda</taxon>
        <taxon>Chromadorea</taxon>
        <taxon>Rhabditida</taxon>
        <taxon>Rhabditina</taxon>
        <taxon>Rhabditomorpha</taxon>
        <taxon>Rhabditoidea</taxon>
        <taxon>Rhabditidae</taxon>
        <taxon>Peloderinae</taxon>
        <taxon>Caenorhabditis</taxon>
    </lineage>
</organism>
<keyword evidence="2" id="KW-1185">Reference proteome</keyword>
<protein>
    <submittedName>
        <fullName evidence="1">Uncharacterized protein</fullName>
    </submittedName>
</protein>
<gene>
    <name evidence="1" type="ORF">CAEBREN_06169</name>
</gene>
<dbReference type="InParanoid" id="G0N659"/>
<accession>G0N659</accession>
<name>G0N659_CAEBE</name>
<dbReference type="EMBL" id="GL379842">
    <property type="protein sequence ID" value="EGT53623.1"/>
    <property type="molecule type" value="Genomic_DNA"/>
</dbReference>
<dbReference type="HOGENOM" id="CLU_3399769_0_0_1"/>
<evidence type="ECO:0000313" key="2">
    <source>
        <dbReference type="Proteomes" id="UP000008068"/>
    </source>
</evidence>
<dbReference type="AlphaFoldDB" id="G0N659"/>
<evidence type="ECO:0000313" key="1">
    <source>
        <dbReference type="EMBL" id="EGT53623.1"/>
    </source>
</evidence>
<sequence length="31" mass="4041">MNELQTNYYQCYYSKLDSKEEKEEKWREEFE</sequence>